<dbReference type="RefSeq" id="WP_055188280.1">
    <property type="nucleotide sequence ID" value="NZ_FPBS01000001.1"/>
</dbReference>
<dbReference type="Pfam" id="PF06078">
    <property type="entry name" value="DUF937"/>
    <property type="match status" value="1"/>
</dbReference>
<accession>A0A0P7J7A5</accession>
<dbReference type="OrthoDB" id="7744169at2"/>
<dbReference type="STRING" id="154981.AKJ29_16490"/>
<name>A0A0P7J7A5_9RHOB</name>
<dbReference type="Proteomes" id="UP000050471">
    <property type="component" value="Unassembled WGS sequence"/>
</dbReference>
<proteinExistence type="predicted"/>
<organism evidence="1 2">
    <name type="scientific">Aliiroseovarius crassostreae</name>
    <dbReference type="NCBI Taxonomy" id="154981"/>
    <lineage>
        <taxon>Bacteria</taxon>
        <taxon>Pseudomonadati</taxon>
        <taxon>Pseudomonadota</taxon>
        <taxon>Alphaproteobacteria</taxon>
        <taxon>Rhodobacterales</taxon>
        <taxon>Paracoccaceae</taxon>
        <taxon>Aliiroseovarius</taxon>
    </lineage>
</organism>
<dbReference type="AlphaFoldDB" id="A0A0P7J7A5"/>
<evidence type="ECO:0000313" key="1">
    <source>
        <dbReference type="EMBL" id="KPN64234.1"/>
    </source>
</evidence>
<comment type="caution">
    <text evidence="1">The sequence shown here is derived from an EMBL/GenBank/DDBJ whole genome shotgun (WGS) entry which is preliminary data.</text>
</comment>
<evidence type="ECO:0000313" key="2">
    <source>
        <dbReference type="Proteomes" id="UP000050471"/>
    </source>
</evidence>
<dbReference type="EMBL" id="LKBA01000004">
    <property type="protein sequence ID" value="KPN64234.1"/>
    <property type="molecule type" value="Genomic_DNA"/>
</dbReference>
<evidence type="ECO:0008006" key="3">
    <source>
        <dbReference type="Google" id="ProtNLM"/>
    </source>
</evidence>
<protein>
    <recommendedName>
        <fullName evidence="3">DUF937 domain-containing protein</fullName>
    </recommendedName>
</protein>
<gene>
    <name evidence="1" type="ORF">AKJ29_16490</name>
</gene>
<dbReference type="InterPro" id="IPR009282">
    <property type="entry name" value="DUF937"/>
</dbReference>
<sequence>MSLLHLLQQAQNGQGLSVLAEQIGLDPAQATQLTEMLAPQLGQATKAQVENGGLSGVIGALQGQEQAALYEDASLAASAQGQAQGAQFLTGILGDKGTQSLAKQAARSTGIELDQIAAFLPALAAMAQGGLQKSMPDEALSTMLPDRNGAAGLMSLVSGVLGKSTNDAPKSGPALDLLTSFLDADGDGSVMDDILGKIQG</sequence>
<keyword evidence="2" id="KW-1185">Reference proteome</keyword>
<reference evidence="1 2" key="1">
    <citation type="submission" date="2015-09" db="EMBL/GenBank/DDBJ databases">
        <title>Draft genome sequence of Aliiroseovarius crassostreae CV919-312TSm, the causative agent of Roseovarius Oyster Disease (formerly Juvenile Oyster Disease).</title>
        <authorList>
            <person name="Kessner L."/>
            <person name="Spinard E."/>
            <person name="Nelson D."/>
        </authorList>
    </citation>
    <scope>NUCLEOTIDE SEQUENCE [LARGE SCALE GENOMIC DNA]</scope>
    <source>
        <strain evidence="1 2">CV919-312</strain>
    </source>
</reference>